<name>E3GNM3_9FIRM</name>
<dbReference type="HOGENOM" id="CLU_3183812_0_0_9"/>
<sequence length="46" mass="5452">MIALYHKGEKSNIYLFGSVIIDKQSLFKNLDKADKVGNNEFIHWYY</sequence>
<dbReference type="AlphaFoldDB" id="E3GNM3"/>
<proteinExistence type="predicted"/>
<protein>
    <submittedName>
        <fullName evidence="1">Uncharacterized protein</fullName>
    </submittedName>
</protein>
<evidence type="ECO:0000313" key="1">
    <source>
        <dbReference type="EMBL" id="ADO37208.1"/>
    </source>
</evidence>
<dbReference type="Proteomes" id="UP000006873">
    <property type="component" value="Chromosome"/>
</dbReference>
<dbReference type="KEGG" id="elm:ELI_2225"/>
<organism evidence="1 2">
    <name type="scientific">Eubacterium callanderi</name>
    <dbReference type="NCBI Taxonomy" id="53442"/>
    <lineage>
        <taxon>Bacteria</taxon>
        <taxon>Bacillati</taxon>
        <taxon>Bacillota</taxon>
        <taxon>Clostridia</taxon>
        <taxon>Eubacteriales</taxon>
        <taxon>Eubacteriaceae</taxon>
        <taxon>Eubacterium</taxon>
    </lineage>
</organism>
<dbReference type="EMBL" id="CP002273">
    <property type="protein sequence ID" value="ADO37208.1"/>
    <property type="molecule type" value="Genomic_DNA"/>
</dbReference>
<gene>
    <name evidence="1" type="ordered locus">ELI_2225</name>
</gene>
<reference key="1">
    <citation type="submission" date="2010-09" db="EMBL/GenBank/DDBJ databases">
        <authorList>
            <person name="Roh H."/>
            <person name="Ko H.-J."/>
            <person name="Kim D."/>
            <person name="Choi D.G."/>
            <person name="Park S."/>
            <person name="Kim S."/>
            <person name="Kim K.H."/>
            <person name="Chang I.S."/>
            <person name="Choi I.-G."/>
        </authorList>
    </citation>
    <scope>NUCLEOTIDE SEQUENCE</scope>
    <source>
        <strain>KIST612</strain>
    </source>
</reference>
<keyword evidence="2" id="KW-1185">Reference proteome</keyword>
<evidence type="ECO:0000313" key="2">
    <source>
        <dbReference type="Proteomes" id="UP000006873"/>
    </source>
</evidence>
<reference evidence="1 2" key="2">
    <citation type="journal article" date="2011" name="J. Bacteriol.">
        <title>Complete genome sequence of a carbon monoxide-utilizing acetogen, Eubacterium limosum KIST612.</title>
        <authorList>
            <person name="Roh H."/>
            <person name="Ko H.J."/>
            <person name="Kim D."/>
            <person name="Choi D.G."/>
            <person name="Park S."/>
            <person name="Kim S."/>
            <person name="Chang I.S."/>
            <person name="Choi I.G."/>
        </authorList>
    </citation>
    <scope>NUCLEOTIDE SEQUENCE [LARGE SCALE GENOMIC DNA]</scope>
    <source>
        <strain evidence="1 2">KIST612</strain>
    </source>
</reference>
<accession>E3GNM3</accession>